<evidence type="ECO:0000313" key="1">
    <source>
        <dbReference type="EMBL" id="GKX67404.1"/>
    </source>
</evidence>
<comment type="caution">
    <text evidence="1">The sequence shown here is derived from an EMBL/GenBank/DDBJ whole genome shotgun (WGS) entry which is preliminary data.</text>
</comment>
<protein>
    <submittedName>
        <fullName evidence="1">Uncharacterized protein</fullName>
    </submittedName>
</protein>
<dbReference type="Proteomes" id="UP001058074">
    <property type="component" value="Unassembled WGS sequence"/>
</dbReference>
<organism evidence="1 2">
    <name type="scientific">Inconstantimicrobium mannanitabidum</name>
    <dbReference type="NCBI Taxonomy" id="1604901"/>
    <lineage>
        <taxon>Bacteria</taxon>
        <taxon>Bacillati</taxon>
        <taxon>Bacillota</taxon>
        <taxon>Clostridia</taxon>
        <taxon>Eubacteriales</taxon>
        <taxon>Clostridiaceae</taxon>
        <taxon>Inconstantimicrobium</taxon>
    </lineage>
</organism>
<accession>A0ACB5RES9</accession>
<evidence type="ECO:0000313" key="2">
    <source>
        <dbReference type="Proteomes" id="UP001058074"/>
    </source>
</evidence>
<proteinExistence type="predicted"/>
<keyword evidence="2" id="KW-1185">Reference proteome</keyword>
<gene>
    <name evidence="1" type="ORF">rsdtw13_26620</name>
</gene>
<name>A0ACB5RES9_9CLOT</name>
<reference evidence="1" key="1">
    <citation type="journal article" date="2025" name="Int. J. Syst. Evol. Microbiol.">
        <title>Inconstantimicrobium mannanitabidum sp. nov., a novel member of the family Clostridiaceae isolated from anoxic soil under the treatment of reductive soil disinfestation.</title>
        <authorList>
            <person name="Ueki A."/>
            <person name="Tonouchi A."/>
            <person name="Honma S."/>
            <person name="Kaku N."/>
            <person name="Ueki K."/>
        </authorList>
    </citation>
    <scope>NUCLEOTIDE SEQUENCE</scope>
    <source>
        <strain evidence="1">TW13</strain>
    </source>
</reference>
<sequence length="195" mass="22202">MKNAVRLIPNSITLTRIVMTGILSYFLIQQFAYNQGKFINLIFMFLYICVSDLVDGRIARKMGWTSTLGAKLDVSADLLYIITSYLVLIFLKVLPLWFLIFVCLKFGEFVSTSKFIKNYSKESNHPFVFDRVGRIVSATFFVIPGIACIFKCLMIYNGIYLLNCFLGVITVAGIYSSYQRIRSCVELVTLGRVQS</sequence>
<dbReference type="EMBL" id="BROD01000001">
    <property type="protein sequence ID" value="GKX67404.1"/>
    <property type="molecule type" value="Genomic_DNA"/>
</dbReference>